<evidence type="ECO:0000259" key="3">
    <source>
        <dbReference type="Pfam" id="PF01764"/>
    </source>
</evidence>
<dbReference type="PANTHER" id="PTHR46398">
    <property type="entry name" value="ALPHA/BETA-HYDROLASES SUPERFAMILY PROTEIN"/>
    <property type="match status" value="1"/>
</dbReference>
<dbReference type="GO" id="GO:0016042">
    <property type="term" value="P:lipid catabolic process"/>
    <property type="evidence" value="ECO:0007669"/>
    <property type="project" value="InterPro"/>
</dbReference>
<evidence type="ECO:0000313" key="6">
    <source>
        <dbReference type="Proteomes" id="UP000823749"/>
    </source>
</evidence>
<dbReference type="InterPro" id="IPR029058">
    <property type="entry name" value="AB_hydrolase_fold"/>
</dbReference>
<feature type="region of interest" description="Disordered" evidence="2">
    <location>
        <begin position="396"/>
        <end position="433"/>
    </location>
</feature>
<feature type="domain" description="Mono-/di-acylglycerol lipase N-terminal" evidence="4">
    <location>
        <begin position="7"/>
        <end position="70"/>
    </location>
</feature>
<evidence type="ECO:0000256" key="2">
    <source>
        <dbReference type="SAM" id="MobiDB-lite"/>
    </source>
</evidence>
<keyword evidence="6" id="KW-1185">Reference proteome</keyword>
<protein>
    <recommendedName>
        <fullName evidence="7">Calmodulin-binding heat-shock protein</fullName>
    </recommendedName>
</protein>
<dbReference type="AlphaFoldDB" id="A0AAV6IM08"/>
<proteinExistence type="predicted"/>
<dbReference type="InterPro" id="IPR002921">
    <property type="entry name" value="Fungal_lipase-type"/>
</dbReference>
<evidence type="ECO:0000256" key="1">
    <source>
        <dbReference type="ARBA" id="ARBA00022801"/>
    </source>
</evidence>
<dbReference type="GO" id="GO:0016787">
    <property type="term" value="F:hydrolase activity"/>
    <property type="evidence" value="ECO:0007669"/>
    <property type="project" value="UniProtKB-KW"/>
</dbReference>
<accession>A0AAV6IM08</accession>
<reference evidence="5" key="1">
    <citation type="submission" date="2020-08" db="EMBL/GenBank/DDBJ databases">
        <title>Plant Genome Project.</title>
        <authorList>
            <person name="Zhang R.-G."/>
        </authorList>
    </citation>
    <scope>NUCLEOTIDE SEQUENCE</scope>
    <source>
        <strain evidence="5">WSP0</strain>
        <tissue evidence="5">Leaf</tissue>
    </source>
</reference>
<dbReference type="CDD" id="cd00519">
    <property type="entry name" value="Lipase_3"/>
    <property type="match status" value="1"/>
</dbReference>
<gene>
    <name evidence="5" type="ORF">RHGRI_030159</name>
</gene>
<dbReference type="Pfam" id="PF03893">
    <property type="entry name" value="Lipase3_N"/>
    <property type="match status" value="1"/>
</dbReference>
<dbReference type="Pfam" id="PF01764">
    <property type="entry name" value="Lipase_3"/>
    <property type="match status" value="1"/>
</dbReference>
<dbReference type="Gene3D" id="3.40.50.1820">
    <property type="entry name" value="alpha/beta hydrolase"/>
    <property type="match status" value="1"/>
</dbReference>
<evidence type="ECO:0008006" key="7">
    <source>
        <dbReference type="Google" id="ProtNLM"/>
    </source>
</evidence>
<dbReference type="PANTHER" id="PTHR46398:SF7">
    <property type="entry name" value="ALPHA_BETA-HYDROLASES SUPERFAMILY PROTEIN"/>
    <property type="match status" value="1"/>
</dbReference>
<dbReference type="EMBL" id="JACTNZ010000010">
    <property type="protein sequence ID" value="KAG5529688.1"/>
    <property type="molecule type" value="Genomic_DNA"/>
</dbReference>
<sequence length="463" mass="52918">MSVTCGMECVVVLGCLRWAWKRCTYIGSYDSATWTDATAEEFEPVPRVCRVILAAYEDDLSNPKYPPVGGYKMNPDWVIKRVKYEQTQGHAPPYLIYADHDNREIVLAIRGLNLVKDSDYKLLLNNRLGMQKFDGGYVHYGLLKSATWLLNEESETLRRLWVENGSQYRMIFAGHSLGSGVAALMTVIVVNHLDWLGGIPRSNVRCYAVATARYCIFVYWISHSKVFHNTHITAVANRMISYQEQQPLWKIYSNQSSGLNALDSLPCLLFFVCLRDTFIPEGRKLRDPRRLYAPGRIYHIVERKFCRCGRFPPEVRTAIPVDGRFEHIVLSCNTTLDHGIIWIEKESEKALNNMRERNSAVTTPPKVQKIERFQSLQQEHKDALERAVSLNIPHAVTTPEEEEPSTSKEQNVECDDSESFEIEGTVKSQPCGGRTNWNMVVEKLLKKDESGELLFKKDTVASK</sequence>
<comment type="caution">
    <text evidence="5">The sequence shown here is derived from an EMBL/GenBank/DDBJ whole genome shotgun (WGS) entry which is preliminary data.</text>
</comment>
<name>A0AAV6IM08_9ERIC</name>
<dbReference type="SUPFAM" id="SSF53474">
    <property type="entry name" value="alpha/beta-Hydrolases"/>
    <property type="match status" value="1"/>
</dbReference>
<organism evidence="5 6">
    <name type="scientific">Rhododendron griersonianum</name>
    <dbReference type="NCBI Taxonomy" id="479676"/>
    <lineage>
        <taxon>Eukaryota</taxon>
        <taxon>Viridiplantae</taxon>
        <taxon>Streptophyta</taxon>
        <taxon>Embryophyta</taxon>
        <taxon>Tracheophyta</taxon>
        <taxon>Spermatophyta</taxon>
        <taxon>Magnoliopsida</taxon>
        <taxon>eudicotyledons</taxon>
        <taxon>Gunneridae</taxon>
        <taxon>Pentapetalae</taxon>
        <taxon>asterids</taxon>
        <taxon>Ericales</taxon>
        <taxon>Ericaceae</taxon>
        <taxon>Ericoideae</taxon>
        <taxon>Rhodoreae</taxon>
        <taxon>Rhododendron</taxon>
    </lineage>
</organism>
<keyword evidence="1" id="KW-0378">Hydrolase</keyword>
<evidence type="ECO:0000313" key="5">
    <source>
        <dbReference type="EMBL" id="KAG5529688.1"/>
    </source>
</evidence>
<feature type="compositionally biased region" description="Acidic residues" evidence="2">
    <location>
        <begin position="412"/>
        <end position="421"/>
    </location>
</feature>
<feature type="domain" description="Fungal lipase-type" evidence="3">
    <location>
        <begin position="106"/>
        <end position="214"/>
    </location>
</feature>
<dbReference type="Proteomes" id="UP000823749">
    <property type="component" value="Chromosome 10"/>
</dbReference>
<dbReference type="InterPro" id="IPR005592">
    <property type="entry name" value="Mono/diacylglycerol_lipase_N"/>
</dbReference>
<evidence type="ECO:0000259" key="4">
    <source>
        <dbReference type="Pfam" id="PF03893"/>
    </source>
</evidence>